<feature type="region of interest" description="Disordered" evidence="3">
    <location>
        <begin position="808"/>
        <end position="837"/>
    </location>
</feature>
<dbReference type="SUPFAM" id="SSF50985">
    <property type="entry name" value="RCC1/BLIP-II"/>
    <property type="match status" value="2"/>
</dbReference>
<dbReference type="STRING" id="2880.D7FRD6"/>
<dbReference type="Gene3D" id="2.130.10.30">
    <property type="entry name" value="Regulator of chromosome condensation 1/beta-lactamase-inhibitor protein II"/>
    <property type="match status" value="3"/>
</dbReference>
<feature type="region of interest" description="Disordered" evidence="3">
    <location>
        <begin position="1"/>
        <end position="62"/>
    </location>
</feature>
<dbReference type="InParanoid" id="D7FRD6"/>
<name>D7FRD6_ECTSI</name>
<dbReference type="InterPro" id="IPR000408">
    <property type="entry name" value="Reg_chr_condens"/>
</dbReference>
<evidence type="ECO:0000313" key="4">
    <source>
        <dbReference type="EMBL" id="CBJ30727.1"/>
    </source>
</evidence>
<dbReference type="Pfam" id="PF00415">
    <property type="entry name" value="RCC1"/>
    <property type="match status" value="5"/>
</dbReference>
<reference evidence="4 5" key="1">
    <citation type="journal article" date="2010" name="Nature">
        <title>The Ectocarpus genome and the independent evolution of multicellularity in brown algae.</title>
        <authorList>
            <person name="Cock J.M."/>
            <person name="Sterck L."/>
            <person name="Rouze P."/>
            <person name="Scornet D."/>
            <person name="Allen A.E."/>
            <person name="Amoutzias G."/>
            <person name="Anthouard V."/>
            <person name="Artiguenave F."/>
            <person name="Aury J.M."/>
            <person name="Badger J.H."/>
            <person name="Beszteri B."/>
            <person name="Billiau K."/>
            <person name="Bonnet E."/>
            <person name="Bothwell J.H."/>
            <person name="Bowler C."/>
            <person name="Boyen C."/>
            <person name="Brownlee C."/>
            <person name="Carrano C.J."/>
            <person name="Charrier B."/>
            <person name="Cho G.Y."/>
            <person name="Coelho S.M."/>
            <person name="Collen J."/>
            <person name="Corre E."/>
            <person name="Da Silva C."/>
            <person name="Delage L."/>
            <person name="Delaroque N."/>
            <person name="Dittami S.M."/>
            <person name="Doulbeau S."/>
            <person name="Elias M."/>
            <person name="Farnham G."/>
            <person name="Gachon C.M."/>
            <person name="Gschloessl B."/>
            <person name="Heesch S."/>
            <person name="Jabbari K."/>
            <person name="Jubin C."/>
            <person name="Kawai H."/>
            <person name="Kimura K."/>
            <person name="Kloareg B."/>
            <person name="Kupper F.C."/>
            <person name="Lang D."/>
            <person name="Le Bail A."/>
            <person name="Leblanc C."/>
            <person name="Lerouge P."/>
            <person name="Lohr M."/>
            <person name="Lopez P.J."/>
            <person name="Martens C."/>
            <person name="Maumus F."/>
            <person name="Michel G."/>
            <person name="Miranda-Saavedra D."/>
            <person name="Morales J."/>
            <person name="Moreau H."/>
            <person name="Motomura T."/>
            <person name="Nagasato C."/>
            <person name="Napoli C.A."/>
            <person name="Nelson D.R."/>
            <person name="Nyvall-Collen P."/>
            <person name="Peters A.F."/>
            <person name="Pommier C."/>
            <person name="Potin P."/>
            <person name="Poulain J."/>
            <person name="Quesneville H."/>
            <person name="Read B."/>
            <person name="Rensing S.A."/>
            <person name="Ritter A."/>
            <person name="Rousvoal S."/>
            <person name="Samanta M."/>
            <person name="Samson G."/>
            <person name="Schroeder D.C."/>
            <person name="Segurens B."/>
            <person name="Strittmatter M."/>
            <person name="Tonon T."/>
            <person name="Tregear J.W."/>
            <person name="Valentin K."/>
            <person name="von Dassow P."/>
            <person name="Yamagishi T."/>
            <person name="Van de Peer Y."/>
            <person name="Wincker P."/>
        </authorList>
    </citation>
    <scope>NUCLEOTIDE SEQUENCE [LARGE SCALE GENOMIC DNA]</scope>
    <source>
        <strain evidence="5">Ec32 / CCAP1310/4</strain>
    </source>
</reference>
<feature type="region of interest" description="Disordered" evidence="3">
    <location>
        <begin position="581"/>
        <end position="610"/>
    </location>
</feature>
<dbReference type="EMBL" id="FN648391">
    <property type="protein sequence ID" value="CBJ30727.1"/>
    <property type="molecule type" value="Genomic_DNA"/>
</dbReference>
<feature type="repeat" description="RCC1" evidence="2">
    <location>
        <begin position="346"/>
        <end position="401"/>
    </location>
</feature>
<dbReference type="PANTHER" id="PTHR22870:SF408">
    <property type="entry name" value="OS09G0560450 PROTEIN"/>
    <property type="match status" value="1"/>
</dbReference>
<dbReference type="AlphaFoldDB" id="D7FRD6"/>
<dbReference type="eggNOG" id="KOG1426">
    <property type="taxonomic scope" value="Eukaryota"/>
</dbReference>
<evidence type="ECO:0000256" key="1">
    <source>
        <dbReference type="ARBA" id="ARBA00022737"/>
    </source>
</evidence>
<organism evidence="4 5">
    <name type="scientific">Ectocarpus siliculosus</name>
    <name type="common">Brown alga</name>
    <name type="synonym">Conferva siliculosa</name>
    <dbReference type="NCBI Taxonomy" id="2880"/>
    <lineage>
        <taxon>Eukaryota</taxon>
        <taxon>Sar</taxon>
        <taxon>Stramenopiles</taxon>
        <taxon>Ochrophyta</taxon>
        <taxon>PX clade</taxon>
        <taxon>Phaeophyceae</taxon>
        <taxon>Ectocarpales</taxon>
        <taxon>Ectocarpaceae</taxon>
        <taxon>Ectocarpus</taxon>
    </lineage>
</organism>
<evidence type="ECO:0000256" key="3">
    <source>
        <dbReference type="SAM" id="MobiDB-lite"/>
    </source>
</evidence>
<protein>
    <submittedName>
        <fullName evidence="4">Uncharacterized protein</fullName>
    </submittedName>
</protein>
<dbReference type="InterPro" id="IPR051210">
    <property type="entry name" value="Ub_ligase/GEF_domain"/>
</dbReference>
<dbReference type="PROSITE" id="PS00626">
    <property type="entry name" value="RCC1_2"/>
    <property type="match status" value="1"/>
</dbReference>
<feature type="repeat" description="RCC1" evidence="2">
    <location>
        <begin position="72"/>
        <end position="124"/>
    </location>
</feature>
<dbReference type="PANTHER" id="PTHR22870">
    <property type="entry name" value="REGULATOR OF CHROMOSOME CONDENSATION"/>
    <property type="match status" value="1"/>
</dbReference>
<dbReference type="InterPro" id="IPR009091">
    <property type="entry name" value="RCC1/BLIP-II"/>
</dbReference>
<gene>
    <name evidence="4" type="ORF">Esi_0213_0032</name>
</gene>
<proteinExistence type="predicted"/>
<feature type="repeat" description="RCC1" evidence="2">
    <location>
        <begin position="294"/>
        <end position="345"/>
    </location>
</feature>
<dbReference type="EMBL" id="FN649736">
    <property type="protein sequence ID" value="CBJ30727.1"/>
    <property type="molecule type" value="Genomic_DNA"/>
</dbReference>
<evidence type="ECO:0000313" key="5">
    <source>
        <dbReference type="Proteomes" id="UP000002630"/>
    </source>
</evidence>
<feature type="compositionally biased region" description="Gly residues" evidence="3">
    <location>
        <begin position="821"/>
        <end position="836"/>
    </location>
</feature>
<keyword evidence="5" id="KW-1185">Reference proteome</keyword>
<feature type="repeat" description="RCC1" evidence="2">
    <location>
        <begin position="241"/>
        <end position="293"/>
    </location>
</feature>
<dbReference type="PROSITE" id="PS50012">
    <property type="entry name" value="RCC1_3"/>
    <property type="match status" value="6"/>
</dbReference>
<dbReference type="PRINTS" id="PR00633">
    <property type="entry name" value="RCCNDNSATION"/>
</dbReference>
<accession>D7FRD6</accession>
<dbReference type="Proteomes" id="UP000002630">
    <property type="component" value="Linkage Group LG11"/>
</dbReference>
<feature type="repeat" description="RCC1" evidence="2">
    <location>
        <begin position="415"/>
        <end position="467"/>
    </location>
</feature>
<feature type="repeat" description="RCC1" evidence="2">
    <location>
        <begin position="468"/>
        <end position="522"/>
    </location>
</feature>
<dbReference type="OrthoDB" id="8068875at2759"/>
<evidence type="ECO:0000256" key="2">
    <source>
        <dbReference type="PROSITE-ProRule" id="PRU00235"/>
    </source>
</evidence>
<feature type="compositionally biased region" description="Basic and acidic residues" evidence="3">
    <location>
        <begin position="40"/>
        <end position="60"/>
    </location>
</feature>
<sequence>MSAPGSATVSRRVGQATDEQSSKADTRKSPALQGTNPTPREVDRFGRKIKTTSKDADRGNVKRLKGLPEGTLIALGWGWGGEFRIGTGRDGSESSPRPLHPNFTKKQFVDLAAGKRHTLFVSDDGLVFSVGEGLSWQLGTTSQFTNHPDRRAVQRLPKQVHPSGDLKAGKDYWVAQAAAGDTFSVTREANAEDAAHATEGFLCMKMSVKMLLEQSPSSESLKELWEHILEEERTLHRRFQGRLLSWGSGQRGQLGLGEGVVDRRTPHVIRALAGLPVRSVVAGAAHALCVTLDGKVFSWGCGQDGRLGHGDYKDRWEPCRVEGVGSDPVALIGAGAAHSMAVSLPQSVHLWGRGAHGRLGTGDNKCRHAPVRLKNWPPGFPGCVVQDVALGGAHSIVLAHRSAPTTLANPWGAESLAYAWGYGYCGQLGLGRRVGEIKMPSKIAFDKKELMTSIVAGKSFSLATNVQGQMFAWGKGWAGQLGLGIAKDSRVAPTRVDFPGVGRHLVVKMAAGERHASALTLDCSPPPWGWDKDKQWKKVVGRLRVLCQCGMRPFTWGNSNTNRDVGGGGCGGDGVGIHSRAKPGAGRDTAVGLKGTEHTETGGNICSPRGRRNISPDASAPASPCGLLVSVEDEDDGGDTARWLNHNAVECQRILRGWFGKRLARRRLEEKGRRRREAMEAVWYVTVLGAMEKSIARFDKDEERKRNREGMAAADLESAFYRYYCKLQPVIMALNQQRQALKDFSTREGVTLETLASASDPRVRRGLARRETVTLWSRRDVRQLQRQFPPQRRLPEEKVVLMTVGLPAGGERPKWRSAKGGSSGSSSSGGGEGLGEGTDRIGARGYCGEARGAGRLGGVADPDVDALVRSCQPLIPRRTIDLAGPERLYQRVTRMRASQLHRLSSRRRASFSEGDFAARVDKTVSGEDLRWAQKLGRYWMGVDNSLGATRYLQIGDRKVCMGKGTLGVSRGWRAAISTG</sequence>
<keyword evidence="1" id="KW-0677">Repeat</keyword>